<gene>
    <name evidence="2" type="ORF">T310_4088</name>
</gene>
<reference evidence="2 3" key="1">
    <citation type="submission" date="2015-04" db="EMBL/GenBank/DDBJ databases">
        <authorList>
            <person name="Heijne W.H."/>
            <person name="Fedorova N.D."/>
            <person name="Nierman W.C."/>
            <person name="Vollebregt A.W."/>
            <person name="Zhao Z."/>
            <person name="Wu L."/>
            <person name="Kumar M."/>
            <person name="Stam H."/>
            <person name="van den Berg M.A."/>
            <person name="Pel H.J."/>
        </authorList>
    </citation>
    <scope>NUCLEOTIDE SEQUENCE [LARGE SCALE GENOMIC DNA]</scope>
    <source>
        <strain evidence="2 3">CBS 393.64</strain>
    </source>
</reference>
<feature type="region of interest" description="Disordered" evidence="1">
    <location>
        <begin position="324"/>
        <end position="397"/>
    </location>
</feature>
<comment type="caution">
    <text evidence="2">The sequence shown here is derived from an EMBL/GenBank/DDBJ whole genome shotgun (WGS) entry which is preliminary data.</text>
</comment>
<feature type="compositionally biased region" description="Basic and acidic residues" evidence="1">
    <location>
        <begin position="324"/>
        <end position="336"/>
    </location>
</feature>
<feature type="compositionally biased region" description="Acidic residues" evidence="1">
    <location>
        <begin position="174"/>
        <end position="200"/>
    </location>
</feature>
<evidence type="ECO:0000256" key="1">
    <source>
        <dbReference type="SAM" id="MobiDB-lite"/>
    </source>
</evidence>
<dbReference type="EMBL" id="LASV01000164">
    <property type="protein sequence ID" value="KKA21924.1"/>
    <property type="molecule type" value="Genomic_DNA"/>
</dbReference>
<dbReference type="Pfam" id="PF15375">
    <property type="entry name" value="FSAF1"/>
    <property type="match status" value="1"/>
</dbReference>
<dbReference type="AlphaFoldDB" id="A0A0F4YUL2"/>
<name>A0A0F4YUL2_RASE3</name>
<evidence type="ECO:0000313" key="2">
    <source>
        <dbReference type="EMBL" id="KKA21924.1"/>
    </source>
</evidence>
<feature type="compositionally biased region" description="Low complexity" evidence="1">
    <location>
        <begin position="229"/>
        <end position="244"/>
    </location>
</feature>
<feature type="compositionally biased region" description="Basic and acidic residues" evidence="1">
    <location>
        <begin position="203"/>
        <end position="221"/>
    </location>
</feature>
<evidence type="ECO:0000313" key="3">
    <source>
        <dbReference type="Proteomes" id="UP000053958"/>
    </source>
</evidence>
<feature type="compositionally biased region" description="Basic residues" evidence="1">
    <location>
        <begin position="346"/>
        <end position="356"/>
    </location>
</feature>
<feature type="region of interest" description="Disordered" evidence="1">
    <location>
        <begin position="107"/>
        <end position="143"/>
    </location>
</feature>
<keyword evidence="3" id="KW-1185">Reference proteome</keyword>
<dbReference type="OrthoDB" id="5556956at2759"/>
<accession>A0A0F4YUL2</accession>
<dbReference type="PANTHER" id="PTHR28096:SF1">
    <property type="entry name" value="PROTEIN FAF1"/>
    <property type="match status" value="1"/>
</dbReference>
<dbReference type="STRING" id="1408163.A0A0F4YUL2"/>
<dbReference type="Proteomes" id="UP000053958">
    <property type="component" value="Unassembled WGS sequence"/>
</dbReference>
<dbReference type="PANTHER" id="PTHR28096">
    <property type="entry name" value="PROTEIN FAF1"/>
    <property type="match status" value="1"/>
</dbReference>
<dbReference type="GO" id="GO:0000462">
    <property type="term" value="P:maturation of SSU-rRNA from tricistronic rRNA transcript (SSU-rRNA, 5.8S rRNA, LSU-rRNA)"/>
    <property type="evidence" value="ECO:0007669"/>
    <property type="project" value="TreeGrafter"/>
</dbReference>
<organism evidence="2 3">
    <name type="scientific">Rasamsonia emersonii (strain ATCC 16479 / CBS 393.64 / IMI 116815)</name>
    <dbReference type="NCBI Taxonomy" id="1408163"/>
    <lineage>
        <taxon>Eukaryota</taxon>
        <taxon>Fungi</taxon>
        <taxon>Dikarya</taxon>
        <taxon>Ascomycota</taxon>
        <taxon>Pezizomycotina</taxon>
        <taxon>Eurotiomycetes</taxon>
        <taxon>Eurotiomycetidae</taxon>
        <taxon>Eurotiales</taxon>
        <taxon>Trichocomaceae</taxon>
        <taxon>Rasamsonia</taxon>
    </lineage>
</organism>
<dbReference type="GO" id="GO:0005730">
    <property type="term" value="C:nucleolus"/>
    <property type="evidence" value="ECO:0007669"/>
    <property type="project" value="TreeGrafter"/>
</dbReference>
<dbReference type="GeneID" id="25316437"/>
<proteinExistence type="predicted"/>
<sequence>MVPVQCGIVTGGELRDIVCLQVAWLITQCSSNNLLNLPRVQVNARPEASHFDVKPRCATRRNIVLVDSQSDVFAIAHTLALILSHVISNLPAFFFLRGANNILPTNRIQEQRQEMPGKRKRDTTVVSRDAGSDTDDTPTATADASHDIFRRFFESKFQPLDPAPVRKPTVAQEENTDEDSEEESEPEWQGITDEDEDEPQVEVVEHTDTRDATVPTLDKKARQAFMTAKPPSLSEPSTTKSTSTKSKDDEEDALDAENLKNDLALQRLLKESHLLDSAYDLNPTGKNRLKALDLRMQSLGAKKSLYEQEKMPMSHRKGIIAKAEKKEAKRRQEAKENGIILEKPTSKKKDKPKRRERGIGGPAVGKFAGGTLRLSKRDLMSITGTSNVSGGGKKGRR</sequence>
<dbReference type="InterPro" id="IPR053030">
    <property type="entry name" value="Ribosomal_biogenesis_FAF1-like"/>
</dbReference>
<feature type="region of interest" description="Disordered" evidence="1">
    <location>
        <begin position="159"/>
        <end position="258"/>
    </location>
</feature>
<dbReference type="RefSeq" id="XP_013328536.1">
    <property type="nucleotide sequence ID" value="XM_013473082.1"/>
</dbReference>
<protein>
    <submittedName>
        <fullName evidence="2">Uncharacterized protein</fullName>
    </submittedName>
</protein>
<dbReference type="InterPro" id="IPR027973">
    <property type="entry name" value="FSAF1-like"/>
</dbReference>